<sequence length="349" mass="39055">MNQLSHSDLQGKTQTVRGIINPAVLGATLMHEHLLWDIRTPTEQGEPDQGLDIGLDNVWRINYGLRRTPSNLVFFDRDIATAEVEKMRAAGGRTIVELTVGGLKPDPHGLVQIAIATDTHIVMGCGHYVDAYQAATNRNRAIDDFATEMVADIHEGAWGTDVRAGLIGEIGCQAPWTDLEKRVMDGALIAQNETGASLNIHPGRDPDQPQEVADFVTSHGGDPSRLIISHIERTIFDDQRLFRLADTGCVIEFDLFGQEQSFYPRDLKVDLPNDAARLRWIRRLIDRGHLEQITISHDICHRTRLTHFGGHGYGHIFENVLPLMRRRGFSEAEIQQITIGTPRRLLTFV</sequence>
<evidence type="ECO:0000256" key="1">
    <source>
        <dbReference type="ARBA" id="ARBA00022723"/>
    </source>
</evidence>
<dbReference type="PROSITE" id="PS51347">
    <property type="entry name" value="PHOSPHOTRIESTERASE_2"/>
    <property type="match status" value="1"/>
</dbReference>
<dbReference type="Gene3D" id="3.20.20.140">
    <property type="entry name" value="Metal-dependent hydrolases"/>
    <property type="match status" value="1"/>
</dbReference>
<dbReference type="GO" id="GO:0016788">
    <property type="term" value="F:hydrolase activity, acting on ester bonds"/>
    <property type="evidence" value="ECO:0007669"/>
    <property type="project" value="InterPro"/>
</dbReference>
<gene>
    <name evidence="5" type="primary">php</name>
    <name evidence="5" type="ORF">DF168_00217</name>
</gene>
<evidence type="ECO:0000313" key="6">
    <source>
        <dbReference type="Proteomes" id="UP000247465"/>
    </source>
</evidence>
<dbReference type="EMBL" id="CP029803">
    <property type="protein sequence ID" value="AWT59043.1"/>
    <property type="molecule type" value="Genomic_DNA"/>
</dbReference>
<feature type="binding site" evidence="3">
    <location>
        <position position="169"/>
    </location>
    <ligand>
        <name>a divalent metal cation</name>
        <dbReference type="ChEBI" id="CHEBI:60240"/>
        <label>2</label>
    </ligand>
</feature>
<feature type="binding site" evidence="3">
    <location>
        <position position="298"/>
    </location>
    <ligand>
        <name>a divalent metal cation</name>
        <dbReference type="ChEBI" id="CHEBI:60240"/>
        <label>1</label>
    </ligand>
</feature>
<dbReference type="InterPro" id="IPR032466">
    <property type="entry name" value="Metal_Hydrolase"/>
</dbReference>
<dbReference type="SUPFAM" id="SSF51556">
    <property type="entry name" value="Metallo-dependent hydrolases"/>
    <property type="match status" value="1"/>
</dbReference>
<reference evidence="5 6" key="1">
    <citation type="submission" date="2018-06" db="EMBL/GenBank/DDBJ databases">
        <title>Draft Genome Sequence of a Novel Marine Bacterium Related to the Verrucomicrobia.</title>
        <authorList>
            <person name="Vosseberg J."/>
            <person name="Martijn J."/>
            <person name="Ettema T.J.G."/>
        </authorList>
    </citation>
    <scope>NUCLEOTIDE SEQUENCE [LARGE SCALE GENOMIC DNA]</scope>
    <source>
        <strain evidence="5">TARA_B100001123</strain>
    </source>
</reference>
<feature type="binding site" evidence="3">
    <location>
        <position position="33"/>
    </location>
    <ligand>
        <name>a divalent metal cation</name>
        <dbReference type="ChEBI" id="CHEBI:60240"/>
        <label>1</label>
    </ligand>
</feature>
<comment type="similarity">
    <text evidence="4">Belongs to the metallo-dependent hydrolases superfamily. Phosphotriesterase family.</text>
</comment>
<comment type="caution">
    <text evidence="4">Lacks conserved residue(s) required for the propagation of feature annotation.</text>
</comment>
<dbReference type="Pfam" id="PF02126">
    <property type="entry name" value="PTE"/>
    <property type="match status" value="1"/>
</dbReference>
<dbReference type="GO" id="GO:0008270">
    <property type="term" value="F:zinc ion binding"/>
    <property type="evidence" value="ECO:0007669"/>
    <property type="project" value="InterPro"/>
</dbReference>
<feature type="binding site" evidence="3">
    <location>
        <position position="31"/>
    </location>
    <ligand>
        <name>a divalent metal cation</name>
        <dbReference type="ChEBI" id="CHEBI:60240"/>
        <label>1</label>
    </ligand>
</feature>
<comment type="cofactor">
    <cofactor evidence="3">
        <name>a divalent metal cation</name>
        <dbReference type="ChEBI" id="CHEBI:60240"/>
    </cofactor>
    <text evidence="3">Binds 2 divalent metal cations per subunit.</text>
</comment>
<dbReference type="AlphaFoldDB" id="A0A2Z4AB06"/>
<keyword evidence="2" id="KW-0378">Hydrolase</keyword>
<evidence type="ECO:0000256" key="3">
    <source>
        <dbReference type="PIRSR" id="PIRSR601559-52"/>
    </source>
</evidence>
<dbReference type="Proteomes" id="UP000247465">
    <property type="component" value="Chromosome"/>
</dbReference>
<dbReference type="InterPro" id="IPR001559">
    <property type="entry name" value="Phosphotriesterase"/>
</dbReference>
<protein>
    <submittedName>
        <fullName evidence="5">Phosphotriesterase homology protein</fullName>
    </submittedName>
</protein>
<organism evidence="5 6">
    <name type="scientific">Candidatus Moanibacter tarae</name>
    <dbReference type="NCBI Taxonomy" id="2200854"/>
    <lineage>
        <taxon>Bacteria</taxon>
        <taxon>Pseudomonadati</taxon>
        <taxon>Verrucomicrobiota</taxon>
        <taxon>Opitutia</taxon>
        <taxon>Puniceicoccales</taxon>
        <taxon>Puniceicoccales incertae sedis</taxon>
        <taxon>Candidatus Moanibacter</taxon>
    </lineage>
</organism>
<feature type="binding site" evidence="3">
    <location>
        <position position="201"/>
    </location>
    <ligand>
        <name>a divalent metal cation</name>
        <dbReference type="ChEBI" id="CHEBI:60240"/>
        <label>2</label>
    </ligand>
</feature>
<dbReference type="KEGG" id="mtar:DF168_00217"/>
<dbReference type="PANTHER" id="PTHR10819:SF3">
    <property type="entry name" value="PHOSPHOTRIESTERASE-RELATED PROTEIN"/>
    <property type="match status" value="1"/>
</dbReference>
<dbReference type="PROSITE" id="PS01322">
    <property type="entry name" value="PHOSPHOTRIESTERASE_1"/>
    <property type="match status" value="1"/>
</dbReference>
<evidence type="ECO:0000313" key="5">
    <source>
        <dbReference type="EMBL" id="AWT59043.1"/>
    </source>
</evidence>
<evidence type="ECO:0000256" key="4">
    <source>
        <dbReference type="PROSITE-ProRule" id="PRU00679"/>
    </source>
</evidence>
<proteinExistence type="inferred from homology"/>
<dbReference type="InterPro" id="IPR017947">
    <property type="entry name" value="AryldialkylPase_Zn-BS"/>
</dbReference>
<dbReference type="PANTHER" id="PTHR10819">
    <property type="entry name" value="PHOSPHOTRIESTERASE-RELATED"/>
    <property type="match status" value="1"/>
</dbReference>
<keyword evidence="1 3" id="KW-0479">Metal-binding</keyword>
<feature type="binding site" evidence="3">
    <location>
        <position position="169"/>
    </location>
    <ligand>
        <name>a divalent metal cation</name>
        <dbReference type="ChEBI" id="CHEBI:60240"/>
        <label>1</label>
    </ligand>
</feature>
<feature type="binding site" evidence="3">
    <location>
        <position position="230"/>
    </location>
    <ligand>
        <name>a divalent metal cation</name>
        <dbReference type="ChEBI" id="CHEBI:60240"/>
        <label>2</label>
    </ligand>
</feature>
<evidence type="ECO:0000256" key="2">
    <source>
        <dbReference type="ARBA" id="ARBA00022801"/>
    </source>
</evidence>
<accession>A0A2Z4AB06</accession>
<name>A0A2Z4AB06_9BACT</name>